<keyword evidence="4" id="KW-1185">Reference proteome</keyword>
<dbReference type="OrthoDB" id="2016421at2759"/>
<keyword evidence="2" id="KW-1133">Transmembrane helix</keyword>
<reference evidence="3 4" key="1">
    <citation type="submission" date="2020-04" db="EMBL/GenBank/DDBJ databases">
        <title>Plant Genome Project.</title>
        <authorList>
            <person name="Zhang R.-G."/>
        </authorList>
    </citation>
    <scope>NUCLEOTIDE SEQUENCE [LARGE SCALE GENOMIC DNA]</scope>
    <source>
        <strain evidence="3">YNK0</strain>
        <tissue evidence="3">Leaf</tissue>
    </source>
</reference>
<dbReference type="Proteomes" id="UP000655225">
    <property type="component" value="Unassembled WGS sequence"/>
</dbReference>
<feature type="compositionally biased region" description="Basic and acidic residues" evidence="1">
    <location>
        <begin position="426"/>
        <end position="448"/>
    </location>
</feature>
<protein>
    <recommendedName>
        <fullName evidence="5">Import inner membrane translocase subunit</fullName>
    </recommendedName>
</protein>
<dbReference type="PANTHER" id="PTHR36354:SF2">
    <property type="entry name" value="IMPORT INNER MEMBRANE TRANSLOCASE SUBUNIT"/>
    <property type="match status" value="1"/>
</dbReference>
<evidence type="ECO:0000256" key="2">
    <source>
        <dbReference type="SAM" id="Phobius"/>
    </source>
</evidence>
<proteinExistence type="predicted"/>
<feature type="transmembrane region" description="Helical" evidence="2">
    <location>
        <begin position="235"/>
        <end position="254"/>
    </location>
</feature>
<feature type="transmembrane region" description="Helical" evidence="2">
    <location>
        <begin position="202"/>
        <end position="229"/>
    </location>
</feature>
<evidence type="ECO:0008006" key="5">
    <source>
        <dbReference type="Google" id="ProtNLM"/>
    </source>
</evidence>
<keyword evidence="2" id="KW-0472">Membrane</keyword>
<accession>A0A834YY46</accession>
<feature type="region of interest" description="Disordered" evidence="1">
    <location>
        <begin position="413"/>
        <end position="448"/>
    </location>
</feature>
<evidence type="ECO:0000313" key="3">
    <source>
        <dbReference type="EMBL" id="KAF8394796.1"/>
    </source>
</evidence>
<feature type="compositionally biased region" description="Acidic residues" evidence="1">
    <location>
        <begin position="413"/>
        <end position="425"/>
    </location>
</feature>
<dbReference type="EMBL" id="JABCRI010000013">
    <property type="protein sequence ID" value="KAF8394796.1"/>
    <property type="molecule type" value="Genomic_DNA"/>
</dbReference>
<comment type="caution">
    <text evidence="3">The sequence shown here is derived from an EMBL/GenBank/DDBJ whole genome shotgun (WGS) entry which is preliminary data.</text>
</comment>
<keyword evidence="2" id="KW-0812">Transmembrane</keyword>
<dbReference type="PANTHER" id="PTHR36354">
    <property type="entry name" value="IMPORT INNER MEMBRANE TRANSLOCASE SUBUNIT"/>
    <property type="match status" value="1"/>
</dbReference>
<evidence type="ECO:0000313" key="4">
    <source>
        <dbReference type="Proteomes" id="UP000655225"/>
    </source>
</evidence>
<evidence type="ECO:0000256" key="1">
    <source>
        <dbReference type="SAM" id="MobiDB-lite"/>
    </source>
</evidence>
<organism evidence="3 4">
    <name type="scientific">Tetracentron sinense</name>
    <name type="common">Spur-leaf</name>
    <dbReference type="NCBI Taxonomy" id="13715"/>
    <lineage>
        <taxon>Eukaryota</taxon>
        <taxon>Viridiplantae</taxon>
        <taxon>Streptophyta</taxon>
        <taxon>Embryophyta</taxon>
        <taxon>Tracheophyta</taxon>
        <taxon>Spermatophyta</taxon>
        <taxon>Magnoliopsida</taxon>
        <taxon>Trochodendrales</taxon>
        <taxon>Trochodendraceae</taxon>
        <taxon>Tetracentron</taxon>
    </lineage>
</organism>
<name>A0A834YY46_TETSI</name>
<dbReference type="OMA" id="FALWRIM"/>
<sequence length="448" mass="50165">MAKPSRRILQDLLRLKPTSSIGGLSRIFSANRSSCTPSIQIPLRSYSSSLFPSGLSNSTNLTSEIRSKLCFHEIFSKLKPPNVVFPHLASPNHNCHSQLVGISVRNYSSRFFPSASPSSMPLSPEIDSKLQTFYSRNLGFRKLNGNSLGSRYLSSKSTNFNKINGNFTKTIVDKPLKAVRSAFARYREAVGLQIEAFWKRNYLVVVGALGVGLCVVLWRVMFGIANTFIGLSEGMAKYGFLALSTAIVAFSMVLPSVRRKLDFRVTMHGLYFRSRYTINPDRIYRMAMRNLNTSAGILEVMGAPLSGTDLRAYVMSGGGLSLKNFKPRLRGKRCFLIFPIRGSERKGLVSVEVKKKKGQYDMKLLAVDIPMMTGPDQRLFLIGDEGEYKVGGGLISELRDPIVKAMAAEKEFEDLDQMEEEEDAERELQEAERKHRVEIEKLEKGSQQ</sequence>
<dbReference type="AlphaFoldDB" id="A0A834YY46"/>
<gene>
    <name evidence="3" type="ORF">HHK36_018732</name>
</gene>